<evidence type="ECO:0000256" key="1">
    <source>
        <dbReference type="SAM" id="SignalP"/>
    </source>
</evidence>
<dbReference type="InterPro" id="IPR025737">
    <property type="entry name" value="FApF"/>
</dbReference>
<dbReference type="Pfam" id="PF13557">
    <property type="entry name" value="Phenol_MetA_deg"/>
    <property type="match status" value="1"/>
</dbReference>
<keyword evidence="1" id="KW-0732">Signal</keyword>
<evidence type="ECO:0008006" key="4">
    <source>
        <dbReference type="Google" id="ProtNLM"/>
    </source>
</evidence>
<keyword evidence="3" id="KW-1185">Reference proteome</keyword>
<reference evidence="2 3" key="1">
    <citation type="submission" date="2016-06" db="EMBL/GenBank/DDBJ databases">
        <title>Three novel species with peptidoglycan cell walls form the new genus Lacunisphaera gen. nov. in the family Opitutaceae of the verrucomicrobial subdivision 4.</title>
        <authorList>
            <person name="Rast P."/>
            <person name="Gloeckner I."/>
            <person name="Jogler M."/>
            <person name="Boedeker C."/>
            <person name="Jeske O."/>
            <person name="Wiegand S."/>
            <person name="Reinhardt R."/>
            <person name="Schumann P."/>
            <person name="Rohde M."/>
            <person name="Spring S."/>
            <person name="Gloeckner F.O."/>
            <person name="Jogler C."/>
        </authorList>
    </citation>
    <scope>NUCLEOTIDE SEQUENCE [LARGE SCALE GENOMIC DNA]</scope>
    <source>
        <strain evidence="2 3">IG16b</strain>
    </source>
</reference>
<dbReference type="EMBL" id="CP016094">
    <property type="protein sequence ID" value="AOS45859.1"/>
    <property type="molecule type" value="Genomic_DNA"/>
</dbReference>
<dbReference type="Proteomes" id="UP000095228">
    <property type="component" value="Chromosome"/>
</dbReference>
<protein>
    <recommendedName>
        <fullName evidence="4">MetA-pathway of phenol degradation</fullName>
    </recommendedName>
</protein>
<feature type="signal peptide" evidence="1">
    <location>
        <begin position="1"/>
        <end position="22"/>
    </location>
</feature>
<dbReference type="RefSeq" id="WP_069962966.1">
    <property type="nucleotide sequence ID" value="NZ_CP016094.1"/>
</dbReference>
<dbReference type="STRING" id="1838286.Verru16b_02950"/>
<evidence type="ECO:0000313" key="3">
    <source>
        <dbReference type="Proteomes" id="UP000095228"/>
    </source>
</evidence>
<proteinExistence type="predicted"/>
<dbReference type="OrthoDB" id="189778at2"/>
<dbReference type="AlphaFoldDB" id="A0A1D8AY84"/>
<accession>A0A1D8AY84</accession>
<organism evidence="2 3">
    <name type="scientific">Lacunisphaera limnophila</name>
    <dbReference type="NCBI Taxonomy" id="1838286"/>
    <lineage>
        <taxon>Bacteria</taxon>
        <taxon>Pseudomonadati</taxon>
        <taxon>Verrucomicrobiota</taxon>
        <taxon>Opitutia</taxon>
        <taxon>Opitutales</taxon>
        <taxon>Opitutaceae</taxon>
        <taxon>Lacunisphaera</taxon>
    </lineage>
</organism>
<name>A0A1D8AY84_9BACT</name>
<sequence>MYKPLRPALVSLALLLAAGALSGQITEHPSTVAPGRFLVEMDALSLTFDREPGFKYTALGAASTFLTTGLTDNWDVQVGADLFISQKVDSGGLTDRDSGIGDVYVRTKWRFYEDTATGTQVAIIPFVKMPTNSGNVGNDAVEGGIILPWTTNLAAGFHCDVMAEVDFLRNNTDDGYDLNFYFSGSLSRELTSAIGIYGEAALAKASDGSKVSGIMGGGVTLAISENTWWDLAVYKGISDGAPDWNHVLRFNFGF</sequence>
<evidence type="ECO:0000313" key="2">
    <source>
        <dbReference type="EMBL" id="AOS45859.1"/>
    </source>
</evidence>
<dbReference type="KEGG" id="obg:Verru16b_02950"/>
<gene>
    <name evidence="2" type="ORF">Verru16b_02950</name>
</gene>
<feature type="chain" id="PRO_5009105369" description="MetA-pathway of phenol degradation" evidence="1">
    <location>
        <begin position="23"/>
        <end position="254"/>
    </location>
</feature>